<accession>A0A224XZ61</accession>
<feature type="signal peptide" evidence="1">
    <location>
        <begin position="1"/>
        <end position="19"/>
    </location>
</feature>
<feature type="domain" description="Lipocalin/cytosolic fatty-acid binding" evidence="2">
    <location>
        <begin position="106"/>
        <end position="174"/>
    </location>
</feature>
<protein>
    <submittedName>
        <fullName evidence="3">Putative nitrophorin 4b</fullName>
    </submittedName>
</protein>
<dbReference type="Pfam" id="PF00061">
    <property type="entry name" value="Lipocalin"/>
    <property type="match status" value="1"/>
</dbReference>
<dbReference type="SUPFAM" id="SSF50814">
    <property type="entry name" value="Lipocalins"/>
    <property type="match status" value="1"/>
</dbReference>
<name>A0A224XZ61_9HEMI</name>
<sequence>MLTLSLLLLLTTSIASVSSGFGKCPTKSETAIPIWPSFIRDWYDYASYGDLTNSIFRKCIKYSFTSTQNTVHAKREFSVKLFNTQGSSHYTIASGGIENFNMIGEEFLTWTINNVWLIDADYDKYLILWSCDEHLFGTFSKESSWILTRNRTEILNKDIETKIKNVLEKHNMDLSWYSPVSQSGC</sequence>
<evidence type="ECO:0000259" key="2">
    <source>
        <dbReference type="Pfam" id="PF00061"/>
    </source>
</evidence>
<evidence type="ECO:0000313" key="3">
    <source>
        <dbReference type="EMBL" id="JAW13341.1"/>
    </source>
</evidence>
<keyword evidence="1" id="KW-0732">Signal</keyword>
<evidence type="ECO:0000256" key="1">
    <source>
        <dbReference type="SAM" id="SignalP"/>
    </source>
</evidence>
<proteinExistence type="predicted"/>
<feature type="chain" id="PRO_5013234205" evidence="1">
    <location>
        <begin position="20"/>
        <end position="185"/>
    </location>
</feature>
<reference evidence="3" key="1">
    <citation type="journal article" date="2018" name="PLoS Negl. Trop. Dis.">
        <title>An insight into the salivary gland and fat body transcriptome of Panstrongylus lignarius (Hemiptera: Heteroptera), the main vector of Chagas disease in Peru.</title>
        <authorList>
            <person name="Nevoa J.C."/>
            <person name="Mendes M.T."/>
            <person name="da Silva M.V."/>
            <person name="Soares S.C."/>
            <person name="Oliveira C.J.F."/>
            <person name="Ribeiro J.M.C."/>
        </authorList>
    </citation>
    <scope>NUCLEOTIDE SEQUENCE</scope>
</reference>
<dbReference type="InterPro" id="IPR000566">
    <property type="entry name" value="Lipocln_cytosolic_FA-bd_dom"/>
</dbReference>
<dbReference type="Gene3D" id="2.40.128.20">
    <property type="match status" value="1"/>
</dbReference>
<dbReference type="EMBL" id="GFTR01003085">
    <property type="protein sequence ID" value="JAW13341.1"/>
    <property type="molecule type" value="Transcribed_RNA"/>
</dbReference>
<dbReference type="InterPro" id="IPR012674">
    <property type="entry name" value="Calycin"/>
</dbReference>
<organism evidence="3">
    <name type="scientific">Panstrongylus lignarius</name>
    <dbReference type="NCBI Taxonomy" id="156445"/>
    <lineage>
        <taxon>Eukaryota</taxon>
        <taxon>Metazoa</taxon>
        <taxon>Ecdysozoa</taxon>
        <taxon>Arthropoda</taxon>
        <taxon>Hexapoda</taxon>
        <taxon>Insecta</taxon>
        <taxon>Pterygota</taxon>
        <taxon>Neoptera</taxon>
        <taxon>Paraneoptera</taxon>
        <taxon>Hemiptera</taxon>
        <taxon>Heteroptera</taxon>
        <taxon>Panheteroptera</taxon>
        <taxon>Cimicomorpha</taxon>
        <taxon>Reduviidae</taxon>
        <taxon>Triatominae</taxon>
        <taxon>Panstrongylus</taxon>
    </lineage>
</organism>
<dbReference type="AlphaFoldDB" id="A0A224XZ61"/>